<feature type="domain" description="CCHC-type" evidence="3">
    <location>
        <begin position="134"/>
        <end position="149"/>
    </location>
</feature>
<dbReference type="PANTHER" id="PTHR23002">
    <property type="entry name" value="ZINC FINGER CCHC DOMAIN CONTAINING PROTEIN"/>
    <property type="match status" value="1"/>
</dbReference>
<protein>
    <submittedName>
        <fullName evidence="4">Replication protein A 70 kDa DNA-binding subunit C-like</fullName>
    </submittedName>
</protein>
<keyword evidence="1" id="KW-0479">Metal-binding</keyword>
<dbReference type="STRING" id="4097.A0A1S3XWT7"/>
<dbReference type="Pfam" id="PF08646">
    <property type="entry name" value="Rep_fac-A_C"/>
    <property type="match status" value="1"/>
</dbReference>
<dbReference type="OrthoDB" id="1223742at2759"/>
<evidence type="ECO:0000259" key="3">
    <source>
        <dbReference type="PROSITE" id="PS50158"/>
    </source>
</evidence>
<dbReference type="InterPro" id="IPR012340">
    <property type="entry name" value="NA-bd_OB-fold"/>
</dbReference>
<dbReference type="SUPFAM" id="SSF50249">
    <property type="entry name" value="Nucleic acid-binding proteins"/>
    <property type="match status" value="1"/>
</dbReference>
<gene>
    <name evidence="4" type="primary">LOC107769619</name>
</gene>
<dbReference type="Gene3D" id="4.10.60.10">
    <property type="entry name" value="Zinc finger, CCHC-type"/>
    <property type="match status" value="2"/>
</dbReference>
<dbReference type="PaxDb" id="4097-A0A1S3XWT7"/>
<feature type="compositionally biased region" description="Low complexity" evidence="2">
    <location>
        <begin position="104"/>
        <end position="119"/>
    </location>
</feature>
<feature type="compositionally biased region" description="Polar residues" evidence="2">
    <location>
        <begin position="93"/>
        <end position="103"/>
    </location>
</feature>
<dbReference type="KEGG" id="nta:107769619"/>
<reference evidence="4" key="1">
    <citation type="submission" date="2025-08" db="UniProtKB">
        <authorList>
            <consortium name="RefSeq"/>
        </authorList>
    </citation>
    <scope>IDENTIFICATION</scope>
</reference>
<evidence type="ECO:0000313" key="4">
    <source>
        <dbReference type="RefSeq" id="XP_016444340.1"/>
    </source>
</evidence>
<keyword evidence="1" id="KW-0862">Zinc</keyword>
<dbReference type="PROSITE" id="PS50158">
    <property type="entry name" value="ZF_CCHC"/>
    <property type="match status" value="3"/>
</dbReference>
<dbReference type="GO" id="GO:0005737">
    <property type="term" value="C:cytoplasm"/>
    <property type="evidence" value="ECO:0000318"/>
    <property type="project" value="GO_Central"/>
</dbReference>
<dbReference type="AlphaFoldDB" id="A0A1S3XWT7"/>
<dbReference type="InterPro" id="IPR013955">
    <property type="entry name" value="Rep_factor-A_C"/>
</dbReference>
<evidence type="ECO:0000256" key="2">
    <source>
        <dbReference type="SAM" id="MobiDB-lite"/>
    </source>
</evidence>
<dbReference type="InterPro" id="IPR001878">
    <property type="entry name" value="Znf_CCHC"/>
</dbReference>
<feature type="region of interest" description="Disordered" evidence="2">
    <location>
        <begin position="84"/>
        <end position="120"/>
    </location>
</feature>
<organism evidence="4">
    <name type="scientific">Nicotiana tabacum</name>
    <name type="common">Common tobacco</name>
    <dbReference type="NCBI Taxonomy" id="4097"/>
    <lineage>
        <taxon>Eukaryota</taxon>
        <taxon>Viridiplantae</taxon>
        <taxon>Streptophyta</taxon>
        <taxon>Embryophyta</taxon>
        <taxon>Tracheophyta</taxon>
        <taxon>Spermatophyta</taxon>
        <taxon>Magnoliopsida</taxon>
        <taxon>eudicotyledons</taxon>
        <taxon>Gunneridae</taxon>
        <taxon>Pentapetalae</taxon>
        <taxon>asterids</taxon>
        <taxon>lamiids</taxon>
        <taxon>Solanales</taxon>
        <taxon>Solanaceae</taxon>
        <taxon>Nicotianoideae</taxon>
        <taxon>Nicotianeae</taxon>
        <taxon>Nicotiana</taxon>
    </lineage>
</organism>
<dbReference type="GO" id="GO:0003729">
    <property type="term" value="F:mRNA binding"/>
    <property type="evidence" value="ECO:0000318"/>
    <property type="project" value="GO_Central"/>
</dbReference>
<dbReference type="InterPro" id="IPR051714">
    <property type="entry name" value="Znf_CCHC_NABP"/>
</dbReference>
<dbReference type="GO" id="GO:2000767">
    <property type="term" value="P:positive regulation of cytoplasmic translation"/>
    <property type="evidence" value="ECO:0000318"/>
    <property type="project" value="GO_Central"/>
</dbReference>
<feature type="domain" description="CCHC-type" evidence="3">
    <location>
        <begin position="179"/>
        <end position="193"/>
    </location>
</feature>
<accession>A0A1S3XWT7</accession>
<sequence>MRNVLFNKFIFKLKVKEEMFSDEQRVKSTVVKAEKLNFQSEIRFLLDLIDKNNGQESSTLPPKTDNATPTSVYNNAGFGSRTIEPMNPVANYGGSNSSISRESGLQGNQQGQYGNQFTGSQFAPPGSTGMYMSCNSCGGTGHSASNCPSIMSGQGQAYGGGFGNRVTSGMSSDGASGECYKCHQFGHWARDCPGVSNAPPATNMTPASGMSSGGASVECYKCHQLGHWARDCPGVSSAPAANNMTPGRYGNPPRQRVGGF</sequence>
<dbReference type="RefSeq" id="XP_016444340.1">
    <property type="nucleotide sequence ID" value="XM_016588854.1"/>
</dbReference>
<evidence type="ECO:0000256" key="1">
    <source>
        <dbReference type="PROSITE-ProRule" id="PRU00047"/>
    </source>
</evidence>
<dbReference type="GO" id="GO:0008270">
    <property type="term" value="F:zinc ion binding"/>
    <property type="evidence" value="ECO:0007669"/>
    <property type="project" value="UniProtKB-KW"/>
</dbReference>
<dbReference type="InterPro" id="IPR036875">
    <property type="entry name" value="Znf_CCHC_sf"/>
</dbReference>
<dbReference type="GO" id="GO:0003727">
    <property type="term" value="F:single-stranded RNA binding"/>
    <property type="evidence" value="ECO:0000318"/>
    <property type="project" value="GO_Central"/>
</dbReference>
<dbReference type="Pfam" id="PF00098">
    <property type="entry name" value="zf-CCHC"/>
    <property type="match status" value="3"/>
</dbReference>
<keyword evidence="1" id="KW-0863">Zinc-finger</keyword>
<dbReference type="Gene3D" id="2.40.50.140">
    <property type="entry name" value="Nucleic acid-binding proteins"/>
    <property type="match status" value="1"/>
</dbReference>
<dbReference type="SUPFAM" id="SSF57756">
    <property type="entry name" value="Retrovirus zinc finger-like domains"/>
    <property type="match status" value="2"/>
</dbReference>
<dbReference type="GO" id="GO:0045182">
    <property type="term" value="F:translation regulator activity"/>
    <property type="evidence" value="ECO:0000318"/>
    <property type="project" value="GO_Central"/>
</dbReference>
<feature type="domain" description="CCHC-type" evidence="3">
    <location>
        <begin position="219"/>
        <end position="233"/>
    </location>
</feature>
<feature type="region of interest" description="Disordered" evidence="2">
    <location>
        <begin position="240"/>
        <end position="260"/>
    </location>
</feature>
<name>A0A1S3XWT7_TOBAC</name>
<dbReference type="SMART" id="SM00343">
    <property type="entry name" value="ZnF_C2HC"/>
    <property type="match status" value="3"/>
</dbReference>
<proteinExistence type="predicted"/>